<reference evidence="2 3" key="1">
    <citation type="submission" date="2024-11" db="EMBL/GenBank/DDBJ databases">
        <title>Chromosome-level genome assembly of the freshwater bivalve Anodonta woodiana.</title>
        <authorList>
            <person name="Chen X."/>
        </authorList>
    </citation>
    <scope>NUCLEOTIDE SEQUENCE [LARGE SCALE GENOMIC DNA]</scope>
    <source>
        <strain evidence="2">MN2024</strain>
        <tissue evidence="2">Gills</tissue>
    </source>
</reference>
<evidence type="ECO:0000259" key="1">
    <source>
        <dbReference type="Pfam" id="PF13873"/>
    </source>
</evidence>
<name>A0ABD3WCJ6_SINWO</name>
<proteinExistence type="predicted"/>
<sequence>MEQKENMKRSGNWNEKEKIILVQKVLEKENIIFGKLKGCGGVGGVTHSDKERAWVEVTEAVNFIIISYYIILAKEKLHEIKMPKTGGGPKPSDPPLSQQILLEQLGGRPQMCGLYALENLEEEVEKITYSGNLGYEPLPGPSSQSLSTDSMANKKITSNASTQHFRHKSNKRMKTSYTYADAEEENLKLENKKIELETIKLGKDIVKLDLEIIKLKKENEMIQKLDANLSLKKEILLLKKEILLQQATQVCFIEQ</sequence>
<keyword evidence="3" id="KW-1185">Reference proteome</keyword>
<feature type="domain" description="Myb/SANT-like DNA-binding" evidence="1">
    <location>
        <begin position="9"/>
        <end position="62"/>
    </location>
</feature>
<dbReference type="InterPro" id="IPR028002">
    <property type="entry name" value="Myb_DNA-bind_5"/>
</dbReference>
<gene>
    <name evidence="2" type="ORF">ACJMK2_039267</name>
</gene>
<dbReference type="Proteomes" id="UP001634394">
    <property type="component" value="Unassembled WGS sequence"/>
</dbReference>
<evidence type="ECO:0000313" key="3">
    <source>
        <dbReference type="Proteomes" id="UP001634394"/>
    </source>
</evidence>
<protein>
    <recommendedName>
        <fullName evidence="1">Myb/SANT-like DNA-binding domain-containing protein</fullName>
    </recommendedName>
</protein>
<dbReference type="AlphaFoldDB" id="A0ABD3WCJ6"/>
<evidence type="ECO:0000313" key="2">
    <source>
        <dbReference type="EMBL" id="KAL3871260.1"/>
    </source>
</evidence>
<organism evidence="2 3">
    <name type="scientific">Sinanodonta woodiana</name>
    <name type="common">Chinese pond mussel</name>
    <name type="synonym">Anodonta woodiana</name>
    <dbReference type="NCBI Taxonomy" id="1069815"/>
    <lineage>
        <taxon>Eukaryota</taxon>
        <taxon>Metazoa</taxon>
        <taxon>Spiralia</taxon>
        <taxon>Lophotrochozoa</taxon>
        <taxon>Mollusca</taxon>
        <taxon>Bivalvia</taxon>
        <taxon>Autobranchia</taxon>
        <taxon>Heteroconchia</taxon>
        <taxon>Palaeoheterodonta</taxon>
        <taxon>Unionida</taxon>
        <taxon>Unionoidea</taxon>
        <taxon>Unionidae</taxon>
        <taxon>Unioninae</taxon>
        <taxon>Sinanodonta</taxon>
    </lineage>
</organism>
<dbReference type="EMBL" id="JBJQND010000007">
    <property type="protein sequence ID" value="KAL3871260.1"/>
    <property type="molecule type" value="Genomic_DNA"/>
</dbReference>
<comment type="caution">
    <text evidence="2">The sequence shown here is derived from an EMBL/GenBank/DDBJ whole genome shotgun (WGS) entry which is preliminary data.</text>
</comment>
<dbReference type="Pfam" id="PF13873">
    <property type="entry name" value="Myb_DNA-bind_5"/>
    <property type="match status" value="1"/>
</dbReference>
<accession>A0ABD3WCJ6</accession>